<feature type="compositionally biased region" description="Polar residues" evidence="5">
    <location>
        <begin position="468"/>
        <end position="489"/>
    </location>
</feature>
<dbReference type="PANTHER" id="PTHR13020:SF32">
    <property type="entry name" value="TRINUCLEOTIDE REPEAT-CONTAINING GENE 6B PROTEIN"/>
    <property type="match status" value="1"/>
</dbReference>
<feature type="compositionally biased region" description="Low complexity" evidence="5">
    <location>
        <begin position="1165"/>
        <end position="1178"/>
    </location>
</feature>
<feature type="compositionally biased region" description="Polar residues" evidence="5">
    <location>
        <begin position="688"/>
        <end position="704"/>
    </location>
</feature>
<feature type="domain" description="TNRC6 PABC binding" evidence="6">
    <location>
        <begin position="1609"/>
        <end position="1879"/>
    </location>
</feature>
<feature type="compositionally biased region" description="Polar residues" evidence="5">
    <location>
        <begin position="256"/>
        <end position="277"/>
    </location>
</feature>
<feature type="region of interest" description="Disordered" evidence="5">
    <location>
        <begin position="1966"/>
        <end position="2069"/>
    </location>
</feature>
<keyword evidence="2" id="KW-0810">Translation regulation</keyword>
<dbReference type="Gene3D" id="3.30.70.330">
    <property type="match status" value="1"/>
</dbReference>
<evidence type="ECO:0000256" key="4">
    <source>
        <dbReference type="ARBA" id="ARBA00023158"/>
    </source>
</evidence>
<evidence type="ECO:0000256" key="1">
    <source>
        <dbReference type="ARBA" id="ARBA00007302"/>
    </source>
</evidence>
<feature type="compositionally biased region" description="Gly residues" evidence="5">
    <location>
        <begin position="444"/>
        <end position="462"/>
    </location>
</feature>
<evidence type="ECO:0000313" key="7">
    <source>
        <dbReference type="EMBL" id="TDG98300.1"/>
    </source>
</evidence>
<reference evidence="7 8" key="1">
    <citation type="submission" date="2019-01" db="EMBL/GenBank/DDBJ databases">
        <title>A chromosome-scale genome assembly of the yellow perch, Perca flavescens.</title>
        <authorList>
            <person name="Feron R."/>
            <person name="Morvezen R."/>
            <person name="Bestin A."/>
            <person name="Haffray P."/>
            <person name="Klopp C."/>
            <person name="Zahm M."/>
            <person name="Cabau C."/>
            <person name="Roques C."/>
            <person name="Donnadieu C."/>
            <person name="Bouchez O."/>
            <person name="Christie M."/>
            <person name="Larson W."/>
            <person name="Guiguen Y."/>
        </authorList>
    </citation>
    <scope>NUCLEOTIDE SEQUENCE [LARGE SCALE GENOMIC DNA]</scope>
    <source>
        <strain evidence="7">YP-PL-M2</strain>
        <tissue evidence="7">Blood</tissue>
    </source>
</reference>
<dbReference type="Proteomes" id="UP000295070">
    <property type="component" value="Chromosome 21"/>
</dbReference>
<protein>
    <recommendedName>
        <fullName evidence="6">TNRC6 PABC binding domain-containing protein</fullName>
    </recommendedName>
</protein>
<feature type="compositionally biased region" description="Gly residues" evidence="5">
    <location>
        <begin position="1992"/>
        <end position="2026"/>
    </location>
</feature>
<feature type="region of interest" description="Disordered" evidence="5">
    <location>
        <begin position="316"/>
        <end position="380"/>
    </location>
</feature>
<feature type="compositionally biased region" description="Gly residues" evidence="5">
    <location>
        <begin position="1055"/>
        <end position="1064"/>
    </location>
</feature>
<feature type="compositionally biased region" description="Gly residues" evidence="5">
    <location>
        <begin position="574"/>
        <end position="583"/>
    </location>
</feature>
<feature type="compositionally biased region" description="Low complexity" evidence="5">
    <location>
        <begin position="584"/>
        <end position="614"/>
    </location>
</feature>
<keyword evidence="3" id="KW-0694">RNA-binding</keyword>
<feature type="compositionally biased region" description="Polar residues" evidence="5">
    <location>
        <begin position="794"/>
        <end position="805"/>
    </location>
</feature>
<feature type="compositionally biased region" description="Basic residues" evidence="5">
    <location>
        <begin position="1"/>
        <end position="11"/>
    </location>
</feature>
<feature type="compositionally biased region" description="Gly residues" evidence="5">
    <location>
        <begin position="628"/>
        <end position="644"/>
    </location>
</feature>
<sequence length="2126" mass="213240">MEDKKRKKDDKRKREASQKVTEQKNKVPDLTKPASAQSPVTQSSSASPSPGPTPSVSPSPATLGPGSAATPSQGGNNAKRLAVANGQPTSTTISSSTAGALSAAGNGSTSSGGGAQAPQQQPRYMPREVPPRFRCQQDHKVLLKRGQPPLSSMLLGGGGGGGGGDGPNANLAAVSDSGAAASSLALTSSSVAASTTTSNYANSMWGASSGSQASSQGREKVIVDGNDLEEWPSIAGSDGGGASFTGAGGGSSNNGMPVNSISASGNQSSPTSSFSLPNECMQSSNGVAWGMAASQGHLGGGNAVAAAGPLLQQPSSLSKASAVPGSHDASGPVEGSSGIPGANFNPNANPSAWPALVQQDGPAAAGEGGPSSFHHQGPVGSLSANNSASLGLGLGGAAVGVLGGHPPLSVNQSSTHQRQLHQMQSRDREMGGGKWDSESAGPKIAGGEGIGGMDRGVGGGEMSVGDHSLTSSWRGQSSYPAANSKTGASRTDGWEGGAGGTGGFGAAEGDNGTSGWGYQSSTTGVNAWGSAGTGANSSQTSGVSQGGWGSAGVGGERGVSGVDWGGSSTSTGGANPGGDGIGGACSSNSSSSGGSTAGNPPATSSSSSTATTTTRAWDNQKGESETGEWGGGVDRQGAQGGSSSSGGNSRNGSRSNSSHSRPPPRSAPNAEAALQNLLSRSDLDPRVLSNTGWGQTQIRQNTSWEFEEHGGQIKGGSSSTTSKHASSLGGSSQYSGGPRTLMTDSMGPGVSPSLVPSAASPVEGWESSSNSSSSGASLSGRAPPPSGPNMRNLGVSQSGPVNTTGPGIGSGAMPGHSQQGKATGWGGGGMGAGDGQQAKGWGNEEWRDSSRGGNGGGWGDLGQQGDPVSGGWGGNKEEKGTGGWKEMGGNGGGSGWGSGPKAGAGRDWGEQQSKSNSGGGGWENERKNGGGNSGGDSGVGSWGSWDDGAPRRTWGAGGTGGGGSGGGGGVGVAGGMGSKPHQSWSGGNKMHQMPNSQPGSITGPPAQLQQSQPRNQHPQRQQALDQGAMQGVGGRKPISQAQNQNQSSGWTSGPIPGGSIGGGSTSEPSGWEEPSPQSISRKNEIDDGTSAWGDPTHYNYKPVNLWDKNSAPAGQQPHDQPQPQAQQQQPQAPPIQQQPSRQAAGLGGNRDFNTGHGPGKTSAIGPSGWSGTSPTSPSVDTGTAAWGKTTDAPTGWGEPDDVGGKTTGWGNPSPIPTKSGSKSMQDGWGDKEGSVAASRHSSWEEEEEGGGGGMWNSAGSQGSGSSWGQGSNGGWGQNHTGKKPSNKGPLKAGGGDSWMSPINRQFSNMGLLNDDPSGPNIDLAPGSLQEKKMDAEKRGMGMGMNDYNGDMRKGGRGGGGMAYRPPGSKEAAPGDAGSYYDKDWCLGEEGPCSLYSPPTVYKPHSLFNHTIPFRQGSHSIFGSSGGMAQSRHQPSVPPINQSPGIRAQVPHQFLSPQVPGSVLKQMPPPSGSVGGVGGVAGVGGGVFPPQLSPQHIAMLSSIYPPHIQFQLACQLLLQQQQQQPQPQQLLQNQRKFTPNVRQQTDPQQLARIMAVLQQQRQQQQVGGLGGSSKLSPSHHGGGVGPKLPGVDTMHHPGLAGSVADLHQKTLGPYSGFGSGVNLPGLDLGGSVVGGPGGMKDLGIQQSRFKWMMEGHSSPDTSSPENAFHKNGPVPPMKMPGGSPYSQYDMMVGDGLGDNWHRTPGNKMGTKPTPTPSWPPEFQPGVPWKGIDRVDPDSDPYMTPGSMMGNAVSPNLNDTEHQLLQDNTDPTPPLNTLLPSPGAWPYSASDSPLNHAHNSAKYIDYKTSWPPEPIGHKSWKATRGSSQNQLSQLSRPPPGLASQKQPSPSPWSGGAPRLAGRGWGGGSSTTASTWSDGSSRESCWLVLSNLTPQIDGSTLRTICMQHGPLLTFHLGLTQGTALIRYSSKQEAAKAQSALHMCVLGNTTILAEFVSEEDVARYIAHSQAGGAGSGGTTAGSAGSGPTASSAVGANGNGGSCERGGAGSSGGGGVEGGSTAGGAGNGGAGPSSSGWQSLDSTGSSSDQSSTQGPGLGIFTQWSSNGTGVGGAGGMEAGRQGLWGGMGGMSGAGYPSSSLWGSPALEDRHQMGSPASLLPGDLLGGGADSI</sequence>
<feature type="compositionally biased region" description="Gly residues" evidence="5">
    <location>
        <begin position="955"/>
        <end position="977"/>
    </location>
</feature>
<dbReference type="GO" id="GO:0006417">
    <property type="term" value="P:regulation of translation"/>
    <property type="evidence" value="ECO:0007669"/>
    <property type="project" value="UniProtKB-KW"/>
</dbReference>
<keyword evidence="8" id="KW-1185">Reference proteome</keyword>
<feature type="compositionally biased region" description="Gly residues" evidence="5">
    <location>
        <begin position="1261"/>
        <end position="1276"/>
    </location>
</feature>
<dbReference type="InterPro" id="IPR032226">
    <property type="entry name" value="TNRC6_PABC-bd"/>
</dbReference>
<evidence type="ECO:0000313" key="8">
    <source>
        <dbReference type="Proteomes" id="UP000295070"/>
    </source>
</evidence>
<organism evidence="7 8">
    <name type="scientific">Perca flavescens</name>
    <name type="common">American yellow perch</name>
    <name type="synonym">Morone flavescens</name>
    <dbReference type="NCBI Taxonomy" id="8167"/>
    <lineage>
        <taxon>Eukaryota</taxon>
        <taxon>Metazoa</taxon>
        <taxon>Chordata</taxon>
        <taxon>Craniata</taxon>
        <taxon>Vertebrata</taxon>
        <taxon>Euteleostomi</taxon>
        <taxon>Actinopterygii</taxon>
        <taxon>Neopterygii</taxon>
        <taxon>Teleostei</taxon>
        <taxon>Neoteleostei</taxon>
        <taxon>Acanthomorphata</taxon>
        <taxon>Eupercaria</taxon>
        <taxon>Perciformes</taxon>
        <taxon>Percoidei</taxon>
        <taxon>Percidae</taxon>
        <taxon>Percinae</taxon>
        <taxon>Perca</taxon>
    </lineage>
</organism>
<feature type="compositionally biased region" description="Low complexity" evidence="5">
    <location>
        <begin position="1867"/>
        <end position="1876"/>
    </location>
</feature>
<dbReference type="GO" id="GO:0003723">
    <property type="term" value="F:RNA binding"/>
    <property type="evidence" value="ECO:0007669"/>
    <property type="project" value="UniProtKB-KW"/>
</dbReference>
<comment type="similarity">
    <text evidence="1">Belongs to the GW182 family.</text>
</comment>
<feature type="compositionally biased region" description="Low complexity" evidence="5">
    <location>
        <begin position="645"/>
        <end position="660"/>
    </location>
</feature>
<dbReference type="FunFam" id="3.30.70.330:FF:000011">
    <property type="entry name" value="trinucleotide repeat-containing gene 6A protein-like"/>
    <property type="match status" value="1"/>
</dbReference>
<dbReference type="InterPro" id="IPR012677">
    <property type="entry name" value="Nucleotide-bd_a/b_plait_sf"/>
</dbReference>
<feature type="compositionally biased region" description="Low complexity" evidence="5">
    <location>
        <begin position="1560"/>
        <end position="1578"/>
    </location>
</feature>
<dbReference type="SUPFAM" id="SSF54928">
    <property type="entry name" value="RNA-binding domain, RBD"/>
    <property type="match status" value="1"/>
</dbReference>
<dbReference type="GO" id="GO:0060213">
    <property type="term" value="P:positive regulation of nuclear-transcribed mRNA poly(A) tail shortening"/>
    <property type="evidence" value="ECO:0007669"/>
    <property type="project" value="TreeGrafter"/>
</dbReference>
<dbReference type="InterPro" id="IPR035979">
    <property type="entry name" value="RBD_domain_sf"/>
</dbReference>
<feature type="compositionally biased region" description="Polar residues" evidence="5">
    <location>
        <begin position="1007"/>
        <end position="1024"/>
    </location>
</feature>
<feature type="compositionally biased region" description="Gly residues" evidence="5">
    <location>
        <begin position="929"/>
        <end position="941"/>
    </location>
</feature>
<dbReference type="GO" id="GO:0035195">
    <property type="term" value="P:miRNA-mediated post-transcriptional gene silencing"/>
    <property type="evidence" value="ECO:0007669"/>
    <property type="project" value="TreeGrafter"/>
</dbReference>
<feature type="compositionally biased region" description="Low complexity" evidence="5">
    <location>
        <begin position="2108"/>
        <end position="2117"/>
    </location>
</feature>
<feature type="compositionally biased region" description="Gly residues" evidence="5">
    <location>
        <begin position="852"/>
        <end position="874"/>
    </location>
</feature>
<feature type="region of interest" description="Disordered" evidence="5">
    <location>
        <begin position="1813"/>
        <end position="1876"/>
    </location>
</feature>
<feature type="compositionally biased region" description="Low complexity" evidence="5">
    <location>
        <begin position="86"/>
        <end position="109"/>
    </location>
</feature>
<keyword evidence="4" id="KW-0943">RNA-mediated gene silencing</keyword>
<dbReference type="GO" id="GO:0005654">
    <property type="term" value="C:nucleoplasm"/>
    <property type="evidence" value="ECO:0007669"/>
    <property type="project" value="TreeGrafter"/>
</dbReference>
<feature type="compositionally biased region" description="Gly residues" evidence="5">
    <location>
        <begin position="544"/>
        <end position="558"/>
    </location>
</feature>
<feature type="region of interest" description="Disordered" evidence="5">
    <location>
        <begin position="231"/>
        <end position="277"/>
    </location>
</feature>
<dbReference type="STRING" id="8167.A0A484C2V6"/>
<comment type="caution">
    <text evidence="7">The sequence shown here is derived from an EMBL/GenBank/DDBJ whole genome shotgun (WGS) entry which is preliminary data.</text>
</comment>
<feature type="compositionally biased region" description="Gly residues" evidence="5">
    <location>
        <begin position="237"/>
        <end position="252"/>
    </location>
</feature>
<accession>A0A484C2V6</accession>
<feature type="compositionally biased region" description="Low complexity" evidence="5">
    <location>
        <begin position="2027"/>
        <end position="2049"/>
    </location>
</feature>
<feature type="compositionally biased region" description="Low complexity" evidence="5">
    <location>
        <begin position="1765"/>
        <end position="1778"/>
    </location>
</feature>
<evidence type="ECO:0000256" key="5">
    <source>
        <dbReference type="SAM" id="MobiDB-lite"/>
    </source>
</evidence>
<feature type="compositionally biased region" description="Basic and acidic residues" evidence="5">
    <location>
        <begin position="12"/>
        <end position="29"/>
    </location>
</feature>
<name>A0A484C2V6_PERFV</name>
<dbReference type="InterPro" id="IPR052068">
    <property type="entry name" value="GW182_domain"/>
</dbReference>
<feature type="compositionally biased region" description="Gly residues" evidence="5">
    <location>
        <begin position="155"/>
        <end position="166"/>
    </location>
</feature>
<feature type="region of interest" description="Disordered" evidence="5">
    <location>
        <begin position="405"/>
        <end position="1303"/>
    </location>
</feature>
<feature type="compositionally biased region" description="Low complexity" evidence="5">
    <location>
        <begin position="715"/>
        <end position="737"/>
    </location>
</feature>
<evidence type="ECO:0000256" key="2">
    <source>
        <dbReference type="ARBA" id="ARBA00022845"/>
    </source>
</evidence>
<evidence type="ECO:0000259" key="6">
    <source>
        <dbReference type="Pfam" id="PF16608"/>
    </source>
</evidence>
<feature type="region of interest" description="Disordered" evidence="5">
    <location>
        <begin position="2101"/>
        <end position="2126"/>
    </location>
</feature>
<feature type="region of interest" description="Disordered" evidence="5">
    <location>
        <begin position="145"/>
        <end position="169"/>
    </location>
</feature>
<feature type="region of interest" description="Disordered" evidence="5">
    <location>
        <begin position="1560"/>
        <end position="1586"/>
    </location>
</feature>
<feature type="compositionally biased region" description="Polar residues" evidence="5">
    <location>
        <begin position="409"/>
        <end position="423"/>
    </location>
</feature>
<feature type="compositionally biased region" description="Polar residues" evidence="5">
    <location>
        <begin position="1822"/>
        <end position="1833"/>
    </location>
</feature>
<feature type="compositionally biased region" description="Gly residues" evidence="5">
    <location>
        <begin position="494"/>
        <end position="506"/>
    </location>
</feature>
<gene>
    <name evidence="7" type="ORF">EPR50_G00216740</name>
</gene>
<feature type="region of interest" description="Disordered" evidence="5">
    <location>
        <begin position="1760"/>
        <end position="1782"/>
    </location>
</feature>
<feature type="compositionally biased region" description="Basic and acidic residues" evidence="5">
    <location>
        <begin position="424"/>
        <end position="437"/>
    </location>
</feature>
<dbReference type="EMBL" id="SCKG01000021">
    <property type="protein sequence ID" value="TDG98300.1"/>
    <property type="molecule type" value="Genomic_DNA"/>
</dbReference>
<feature type="compositionally biased region" description="Low complexity" evidence="5">
    <location>
        <begin position="1111"/>
        <end position="1144"/>
    </location>
</feature>
<feature type="compositionally biased region" description="Gly residues" evidence="5">
    <location>
        <begin position="823"/>
        <end position="834"/>
    </location>
</feature>
<evidence type="ECO:0000256" key="3">
    <source>
        <dbReference type="ARBA" id="ARBA00022884"/>
    </source>
</evidence>
<feature type="region of interest" description="Disordered" evidence="5">
    <location>
        <begin position="1"/>
        <end position="131"/>
    </location>
</feature>
<feature type="compositionally biased region" description="Low complexity" evidence="5">
    <location>
        <begin position="33"/>
        <end position="48"/>
    </location>
</feature>
<proteinExistence type="inferred from homology"/>
<dbReference type="Pfam" id="PF16608">
    <property type="entry name" value="TNRC6-PABC_bdg"/>
    <property type="match status" value="1"/>
</dbReference>
<dbReference type="PANTHER" id="PTHR13020">
    <property type="entry name" value="TRINUCLEOTIDE REPEAT-CONTAINING GENE 6"/>
    <property type="match status" value="1"/>
</dbReference>
<feature type="compositionally biased region" description="Gly residues" evidence="5">
    <location>
        <begin position="881"/>
        <end position="902"/>
    </location>
</feature>
<dbReference type="GO" id="GO:0000932">
    <property type="term" value="C:P-body"/>
    <property type="evidence" value="ECO:0007669"/>
    <property type="project" value="TreeGrafter"/>
</dbReference>
<feature type="compositionally biased region" description="Polar residues" evidence="5">
    <location>
        <begin position="516"/>
        <end position="525"/>
    </location>
</feature>
<feature type="compositionally biased region" description="Low complexity" evidence="5">
    <location>
        <begin position="1976"/>
        <end position="1991"/>
    </location>
</feature>
<feature type="compositionally biased region" description="Low complexity" evidence="5">
    <location>
        <begin position="747"/>
        <end position="781"/>
    </location>
</feature>